<dbReference type="PANTHER" id="PTHR15484">
    <property type="entry name" value="DNA-DIRECTED RNA POLYMERASE I SUBUNIT RPA34"/>
    <property type="match status" value="1"/>
</dbReference>
<feature type="compositionally biased region" description="Basic and acidic residues" evidence="1">
    <location>
        <begin position="196"/>
        <end position="206"/>
    </location>
</feature>
<proteinExistence type="predicted"/>
<dbReference type="Pfam" id="PF08208">
    <property type="entry name" value="RNA_polI_A34"/>
    <property type="match status" value="1"/>
</dbReference>
<accession>A0ABD1KBT9</accession>
<dbReference type="Proteomes" id="UP001591681">
    <property type="component" value="Unassembled WGS sequence"/>
</dbReference>
<name>A0ABD1KBT9_9TELE</name>
<dbReference type="InterPro" id="IPR013240">
    <property type="entry name" value="DNA-dir_RNA_pol1_su_RPA34"/>
</dbReference>
<evidence type="ECO:0000313" key="2">
    <source>
        <dbReference type="EMBL" id="KAL2096529.1"/>
    </source>
</evidence>
<feature type="compositionally biased region" description="Basic residues" evidence="1">
    <location>
        <begin position="303"/>
        <end position="314"/>
    </location>
</feature>
<organism evidence="2 3">
    <name type="scientific">Coilia grayii</name>
    <name type="common">Gray's grenadier anchovy</name>
    <dbReference type="NCBI Taxonomy" id="363190"/>
    <lineage>
        <taxon>Eukaryota</taxon>
        <taxon>Metazoa</taxon>
        <taxon>Chordata</taxon>
        <taxon>Craniata</taxon>
        <taxon>Vertebrata</taxon>
        <taxon>Euteleostomi</taxon>
        <taxon>Actinopterygii</taxon>
        <taxon>Neopterygii</taxon>
        <taxon>Teleostei</taxon>
        <taxon>Clupei</taxon>
        <taxon>Clupeiformes</taxon>
        <taxon>Clupeoidei</taxon>
        <taxon>Engraulidae</taxon>
        <taxon>Coilinae</taxon>
        <taxon>Coilia</taxon>
    </lineage>
</organism>
<keyword evidence="3" id="KW-1185">Reference proteome</keyword>
<dbReference type="Gene3D" id="6.20.250.70">
    <property type="match status" value="1"/>
</dbReference>
<comment type="caution">
    <text evidence="2">The sequence shown here is derived from an EMBL/GenBank/DDBJ whole genome shotgun (WGS) entry which is preliminary data.</text>
</comment>
<reference evidence="2 3" key="1">
    <citation type="submission" date="2024-09" db="EMBL/GenBank/DDBJ databases">
        <title>A chromosome-level genome assembly of Gray's grenadier anchovy, Coilia grayii.</title>
        <authorList>
            <person name="Fu Z."/>
        </authorList>
    </citation>
    <scope>NUCLEOTIDE SEQUENCE [LARGE SCALE GENOMIC DNA]</scope>
    <source>
        <strain evidence="2">G4</strain>
        <tissue evidence="2">Muscle</tissue>
    </source>
</reference>
<dbReference type="PANTHER" id="PTHR15484:SF8">
    <property type="entry name" value="DNA-DIRECTED RNA POLYMERASE I SUBUNIT RPA34"/>
    <property type="match status" value="1"/>
</dbReference>
<sequence>MSQDTSDSSSSDEEVLPQTNEAPRPKRTTRYECPEEFTSASYAPCGSARGQSAFDENKELWLIKAPASFDPRSLSGKKLSLMCLQSVKTRDSGTGQQILSVLGRRSTSTGFRLLTNDPSRADAHVCAPAFSGMLNISESYGDCSSNQGPIPVPAAPAPRLPDGLRQRFLPFGSARPARGPTETPEEASEPAPAVVVKREPDKEETPRKRKKEKRIKVEVEEDVAAPVLVKVEQPDQDTAQQPTPNTQVTEERKEKKKKKKKDKEKDRETVVVKTELNEDFDPYVIIKQEALGGDYVDSEPVPKKKKKKKSKTDD</sequence>
<gene>
    <name evidence="2" type="ORF">ACEWY4_008677</name>
</gene>
<dbReference type="AlphaFoldDB" id="A0ABD1KBT9"/>
<feature type="region of interest" description="Disordered" evidence="1">
    <location>
        <begin position="290"/>
        <end position="314"/>
    </location>
</feature>
<feature type="compositionally biased region" description="Pro residues" evidence="1">
    <location>
        <begin position="150"/>
        <end position="159"/>
    </location>
</feature>
<feature type="compositionally biased region" description="Low complexity" evidence="1">
    <location>
        <begin position="236"/>
        <end position="248"/>
    </location>
</feature>
<feature type="region of interest" description="Disordered" evidence="1">
    <location>
        <begin position="1"/>
        <end position="33"/>
    </location>
</feature>
<evidence type="ECO:0008006" key="4">
    <source>
        <dbReference type="Google" id="ProtNLM"/>
    </source>
</evidence>
<evidence type="ECO:0000313" key="3">
    <source>
        <dbReference type="Proteomes" id="UP001591681"/>
    </source>
</evidence>
<dbReference type="EMBL" id="JBHFQA010000007">
    <property type="protein sequence ID" value="KAL2096529.1"/>
    <property type="molecule type" value="Genomic_DNA"/>
</dbReference>
<feature type="region of interest" description="Disordered" evidence="1">
    <location>
        <begin position="142"/>
        <end position="268"/>
    </location>
</feature>
<evidence type="ECO:0000256" key="1">
    <source>
        <dbReference type="SAM" id="MobiDB-lite"/>
    </source>
</evidence>
<protein>
    <recommendedName>
        <fullName evidence="4">DNA-directed RNA polymerase I subunit RPA34</fullName>
    </recommendedName>
</protein>